<keyword evidence="8 13" id="KW-1133">Transmembrane helix</keyword>
<dbReference type="PANTHER" id="PTHR27004">
    <property type="entry name" value="RECEPTOR-LIKE PROTEIN 12 ISOFORM X1"/>
    <property type="match status" value="1"/>
</dbReference>
<keyword evidence="11" id="KW-0325">Glycoprotein</keyword>
<evidence type="ECO:0000313" key="14">
    <source>
        <dbReference type="EMBL" id="KAF5191833.1"/>
    </source>
</evidence>
<evidence type="ECO:0000256" key="5">
    <source>
        <dbReference type="ARBA" id="ARBA00022614"/>
    </source>
</evidence>
<reference evidence="14 15" key="1">
    <citation type="submission" date="2020-06" db="EMBL/GenBank/DDBJ databases">
        <title>Transcriptomic and genomic resources for Thalictrum thalictroides and T. hernandezii: Facilitating candidate gene discovery in an emerging model plant lineage.</title>
        <authorList>
            <person name="Arias T."/>
            <person name="Riano-Pachon D.M."/>
            <person name="Di Stilio V.S."/>
        </authorList>
    </citation>
    <scope>NUCLEOTIDE SEQUENCE [LARGE SCALE GENOMIC DNA]</scope>
    <source>
        <strain evidence="15">cv. WT478/WT964</strain>
        <tissue evidence="14">Leaves</tissue>
    </source>
</reference>
<dbReference type="Gene3D" id="3.80.10.10">
    <property type="entry name" value="Ribonuclease Inhibitor"/>
    <property type="match status" value="2"/>
</dbReference>
<dbReference type="EMBL" id="JABWDY010022270">
    <property type="protein sequence ID" value="KAF5191833.1"/>
    <property type="molecule type" value="Genomic_DNA"/>
</dbReference>
<dbReference type="PANTHER" id="PTHR27004:SF447">
    <property type="entry name" value="RECEPTOR LIKE PROTEIN 30-LIKE"/>
    <property type="match status" value="1"/>
</dbReference>
<evidence type="ECO:0000256" key="10">
    <source>
        <dbReference type="ARBA" id="ARBA00023170"/>
    </source>
</evidence>
<protein>
    <submittedName>
        <fullName evidence="14">Receptor-like protein</fullName>
    </submittedName>
</protein>
<evidence type="ECO:0000256" key="9">
    <source>
        <dbReference type="ARBA" id="ARBA00023136"/>
    </source>
</evidence>
<keyword evidence="15" id="KW-1185">Reference proteome</keyword>
<evidence type="ECO:0000256" key="3">
    <source>
        <dbReference type="ARBA" id="ARBA00009592"/>
    </source>
</evidence>
<dbReference type="OrthoDB" id="442066at2759"/>
<evidence type="ECO:0000256" key="8">
    <source>
        <dbReference type="ARBA" id="ARBA00022989"/>
    </source>
</evidence>
<keyword evidence="7" id="KW-0677">Repeat</keyword>
<keyword evidence="10 14" id="KW-0675">Receptor</keyword>
<evidence type="ECO:0000256" key="11">
    <source>
        <dbReference type="ARBA" id="ARBA00023180"/>
    </source>
</evidence>
<keyword evidence="5" id="KW-0433">Leucine-rich repeat</keyword>
<keyword evidence="9 13" id="KW-0472">Membrane</keyword>
<evidence type="ECO:0000256" key="4">
    <source>
        <dbReference type="ARBA" id="ARBA00022475"/>
    </source>
</evidence>
<name>A0A7J6W436_THATH</name>
<gene>
    <name evidence="14" type="ORF">FRX31_018580</name>
</gene>
<comment type="similarity">
    <text evidence="3">Belongs to the RLP family.</text>
</comment>
<evidence type="ECO:0000256" key="12">
    <source>
        <dbReference type="ARBA" id="ARBA00037847"/>
    </source>
</evidence>
<evidence type="ECO:0000256" key="7">
    <source>
        <dbReference type="ARBA" id="ARBA00022737"/>
    </source>
</evidence>
<feature type="transmembrane region" description="Helical" evidence="13">
    <location>
        <begin position="268"/>
        <end position="290"/>
    </location>
</feature>
<evidence type="ECO:0000256" key="13">
    <source>
        <dbReference type="SAM" id="Phobius"/>
    </source>
</evidence>
<evidence type="ECO:0000256" key="2">
    <source>
        <dbReference type="ARBA" id="ARBA00004479"/>
    </source>
</evidence>
<organism evidence="14 15">
    <name type="scientific">Thalictrum thalictroides</name>
    <name type="common">Rue-anemone</name>
    <name type="synonym">Anemone thalictroides</name>
    <dbReference type="NCBI Taxonomy" id="46969"/>
    <lineage>
        <taxon>Eukaryota</taxon>
        <taxon>Viridiplantae</taxon>
        <taxon>Streptophyta</taxon>
        <taxon>Embryophyta</taxon>
        <taxon>Tracheophyta</taxon>
        <taxon>Spermatophyta</taxon>
        <taxon>Magnoliopsida</taxon>
        <taxon>Ranunculales</taxon>
        <taxon>Ranunculaceae</taxon>
        <taxon>Thalictroideae</taxon>
        <taxon>Thalictrum</taxon>
    </lineage>
</organism>
<dbReference type="Proteomes" id="UP000554482">
    <property type="component" value="Unassembled WGS sequence"/>
</dbReference>
<evidence type="ECO:0000313" key="15">
    <source>
        <dbReference type="Proteomes" id="UP000554482"/>
    </source>
</evidence>
<dbReference type="AlphaFoldDB" id="A0A7J6W436"/>
<keyword evidence="4" id="KW-1003">Cell membrane</keyword>
<keyword evidence="6 13" id="KW-0812">Transmembrane</keyword>
<evidence type="ECO:0000256" key="1">
    <source>
        <dbReference type="ARBA" id="ARBA00004236"/>
    </source>
</evidence>
<evidence type="ECO:0000256" key="6">
    <source>
        <dbReference type="ARBA" id="ARBA00022692"/>
    </source>
</evidence>
<dbReference type="InterPro" id="IPR001611">
    <property type="entry name" value="Leu-rich_rpt"/>
</dbReference>
<accession>A0A7J6W436</accession>
<dbReference type="Pfam" id="PF00560">
    <property type="entry name" value="LRR_1"/>
    <property type="match status" value="4"/>
</dbReference>
<proteinExistence type="inferred from homology"/>
<comment type="caution">
    <text evidence="14">The sequence shown here is derived from an EMBL/GenBank/DDBJ whole genome shotgun (WGS) entry which is preliminary data.</text>
</comment>
<sequence length="301" mass="32791">MVCMYLSDNFLSGFDQPDPVVLPWVNLNFFKIDSNKLHGSLPIPPPSITSYEIQNNTLTGEISPMFCNCTSLQIFDLSNNSLSGMLPQCLGNFSDNLSFLLVGSNSFHGLLPQTYTKKSNLRVIDVSHNKMQGKIPRSLENCLMLELLHLSNNKFSDVFPFWLGNLPHLKILAMRDNGFYGVIGKPDNGNLGFPDLRILDLSYNNFAGSIPQGPQLSTFNNITSYEGNPGLCGAPLLIKCGNPKAPQPPASNGDEDDKDTGLISGLDWIFVVSGFVGGSVVGVVLSDIFVTQGMHGSSRLL</sequence>
<dbReference type="SUPFAM" id="SSF52058">
    <property type="entry name" value="L domain-like"/>
    <property type="match status" value="1"/>
</dbReference>
<dbReference type="InterPro" id="IPR032675">
    <property type="entry name" value="LRR_dom_sf"/>
</dbReference>
<comment type="subcellular location">
    <subcellularLocation>
        <location evidence="1">Cell membrane</location>
    </subcellularLocation>
    <subcellularLocation>
        <location evidence="12">Endomembrane system</location>
        <topology evidence="12">Single-pass membrane protein</topology>
    </subcellularLocation>
    <subcellularLocation>
        <location evidence="2">Membrane</location>
        <topology evidence="2">Single-pass type I membrane protein</topology>
    </subcellularLocation>
</comment>
<dbReference type="GO" id="GO:0005886">
    <property type="term" value="C:plasma membrane"/>
    <property type="evidence" value="ECO:0007669"/>
    <property type="project" value="UniProtKB-SubCell"/>
</dbReference>